<reference evidence="6" key="1">
    <citation type="submission" date="2021-07" db="EMBL/GenBank/DDBJ databases">
        <title>Zhongshania sp. CAU 1632 isolated from seawater.</title>
        <authorList>
            <person name="Kim W."/>
        </authorList>
    </citation>
    <scope>NUCLEOTIDE SEQUENCE</scope>
    <source>
        <strain evidence="6">CAU 1632</strain>
    </source>
</reference>
<dbReference type="InterPro" id="IPR002563">
    <property type="entry name" value="Flavin_Rdtase-like_dom"/>
</dbReference>
<proteinExistence type="inferred from homology"/>
<gene>
    <name evidence="6" type="ORF">KXJ70_12725</name>
</gene>
<dbReference type="PANTHER" id="PTHR33798:SF5">
    <property type="entry name" value="FLAVIN REDUCTASE LIKE DOMAIN-CONTAINING PROTEIN"/>
    <property type="match status" value="1"/>
</dbReference>
<keyword evidence="7" id="KW-1185">Reference proteome</keyword>
<accession>A0ABS6VTJ7</accession>
<comment type="similarity">
    <text evidence="4">Belongs to the flavoredoxin family.</text>
</comment>
<dbReference type="Proteomes" id="UP001166291">
    <property type="component" value="Unassembled WGS sequence"/>
</dbReference>
<evidence type="ECO:0000256" key="3">
    <source>
        <dbReference type="ARBA" id="ARBA00022643"/>
    </source>
</evidence>
<dbReference type="PANTHER" id="PTHR33798">
    <property type="entry name" value="FLAVOPROTEIN OXYGENASE"/>
    <property type="match status" value="1"/>
</dbReference>
<evidence type="ECO:0000256" key="2">
    <source>
        <dbReference type="ARBA" id="ARBA00022630"/>
    </source>
</evidence>
<evidence type="ECO:0000313" key="6">
    <source>
        <dbReference type="EMBL" id="MBW2941653.1"/>
    </source>
</evidence>
<keyword evidence="3" id="KW-0288">FMN</keyword>
<evidence type="ECO:0000256" key="4">
    <source>
        <dbReference type="ARBA" id="ARBA00038054"/>
    </source>
</evidence>
<protein>
    <submittedName>
        <fullName evidence="6">Flavin reductase</fullName>
    </submittedName>
</protein>
<feature type="domain" description="Flavin reductase like" evidence="5">
    <location>
        <begin position="27"/>
        <end position="165"/>
    </location>
</feature>
<evidence type="ECO:0000259" key="5">
    <source>
        <dbReference type="Pfam" id="PF01613"/>
    </source>
</evidence>
<comment type="caution">
    <text evidence="6">The sequence shown here is derived from an EMBL/GenBank/DDBJ whole genome shotgun (WGS) entry which is preliminary data.</text>
</comment>
<evidence type="ECO:0000313" key="7">
    <source>
        <dbReference type="Proteomes" id="UP001166291"/>
    </source>
</evidence>
<keyword evidence="2" id="KW-0285">Flavoprotein</keyword>
<dbReference type="RefSeq" id="WP_219043889.1">
    <property type="nucleotide sequence ID" value="NZ_JAHWDQ010000003.1"/>
</dbReference>
<organism evidence="6 7">
    <name type="scientific">Zhongshania aquimaris</name>
    <dbReference type="NCBI Taxonomy" id="2857107"/>
    <lineage>
        <taxon>Bacteria</taxon>
        <taxon>Pseudomonadati</taxon>
        <taxon>Pseudomonadota</taxon>
        <taxon>Gammaproteobacteria</taxon>
        <taxon>Cellvibrionales</taxon>
        <taxon>Spongiibacteraceae</taxon>
        <taxon>Zhongshania</taxon>
    </lineage>
</organism>
<sequence>MIISQDDIAKMEKRYRGKFINSVLGAKPALLVGSQDQTGNTNLAIMSSVFHLGASPALIGLIIRPSESARHTLNNILTTGHYTLNHVNRFDIAAAHQTSARYPAEQSEFAASGLSQTYLSDFLAPFVAESTIRLGLKLVEHQLLSINNTHLIIGEINLIELNEDILAEDGFIDIASNGTIAATGLDSYAVIEKVMRFSYAKTDSWPQEINMEK</sequence>
<comment type="cofactor">
    <cofactor evidence="1">
        <name>FMN</name>
        <dbReference type="ChEBI" id="CHEBI:58210"/>
    </cofactor>
</comment>
<dbReference type="Pfam" id="PF01613">
    <property type="entry name" value="Flavin_Reduct"/>
    <property type="match status" value="1"/>
</dbReference>
<evidence type="ECO:0000256" key="1">
    <source>
        <dbReference type="ARBA" id="ARBA00001917"/>
    </source>
</evidence>
<dbReference type="EMBL" id="JAHWDQ010000003">
    <property type="protein sequence ID" value="MBW2941653.1"/>
    <property type="molecule type" value="Genomic_DNA"/>
</dbReference>
<name>A0ABS6VTJ7_9GAMM</name>